<name>A0ABV0U9F3_9TELE</name>
<reference evidence="1 2" key="1">
    <citation type="submission" date="2021-06" db="EMBL/GenBank/DDBJ databases">
        <authorList>
            <person name="Palmer J.M."/>
        </authorList>
    </citation>
    <scope>NUCLEOTIDE SEQUENCE [LARGE SCALE GENOMIC DNA]</scope>
    <source>
        <strain evidence="2">if_2019</strain>
        <tissue evidence="1">Muscle</tissue>
    </source>
</reference>
<sequence length="82" mass="8840">MSPDGAKLYLLAVFSLRLGTRLPLCQRLPPSDPLLCPPAGLSTQSINFSRREDRVKGNPLVQTGCSSPDMQWIPGSSGRLCA</sequence>
<keyword evidence="2" id="KW-1185">Reference proteome</keyword>
<accession>A0ABV0U9F3</accession>
<dbReference type="EMBL" id="JAHRIQ010060523">
    <property type="protein sequence ID" value="MEQ2241212.1"/>
    <property type="molecule type" value="Genomic_DNA"/>
</dbReference>
<gene>
    <name evidence="1" type="ORF">ILYODFUR_023052</name>
</gene>
<evidence type="ECO:0000313" key="2">
    <source>
        <dbReference type="Proteomes" id="UP001482620"/>
    </source>
</evidence>
<dbReference type="Proteomes" id="UP001482620">
    <property type="component" value="Unassembled WGS sequence"/>
</dbReference>
<evidence type="ECO:0000313" key="1">
    <source>
        <dbReference type="EMBL" id="MEQ2241212.1"/>
    </source>
</evidence>
<protein>
    <recommendedName>
        <fullName evidence="3">Secreted protein</fullName>
    </recommendedName>
</protein>
<organism evidence="1 2">
    <name type="scientific">Ilyodon furcidens</name>
    <name type="common">goldbreast splitfin</name>
    <dbReference type="NCBI Taxonomy" id="33524"/>
    <lineage>
        <taxon>Eukaryota</taxon>
        <taxon>Metazoa</taxon>
        <taxon>Chordata</taxon>
        <taxon>Craniata</taxon>
        <taxon>Vertebrata</taxon>
        <taxon>Euteleostomi</taxon>
        <taxon>Actinopterygii</taxon>
        <taxon>Neopterygii</taxon>
        <taxon>Teleostei</taxon>
        <taxon>Neoteleostei</taxon>
        <taxon>Acanthomorphata</taxon>
        <taxon>Ovalentaria</taxon>
        <taxon>Atherinomorphae</taxon>
        <taxon>Cyprinodontiformes</taxon>
        <taxon>Goodeidae</taxon>
        <taxon>Ilyodon</taxon>
    </lineage>
</organism>
<evidence type="ECO:0008006" key="3">
    <source>
        <dbReference type="Google" id="ProtNLM"/>
    </source>
</evidence>
<comment type="caution">
    <text evidence="1">The sequence shown here is derived from an EMBL/GenBank/DDBJ whole genome shotgun (WGS) entry which is preliminary data.</text>
</comment>
<proteinExistence type="predicted"/>